<dbReference type="Gene3D" id="3.50.50.60">
    <property type="entry name" value="FAD/NAD(P)-binding domain"/>
    <property type="match status" value="1"/>
</dbReference>
<dbReference type="SUPFAM" id="SSF51905">
    <property type="entry name" value="FAD/NAD(P)-binding domain"/>
    <property type="match status" value="1"/>
</dbReference>
<name>A0AAN7Z707_9COLE</name>
<dbReference type="Proteomes" id="UP001329430">
    <property type="component" value="Chromosome 10"/>
</dbReference>
<dbReference type="PANTHER" id="PTHR10742">
    <property type="entry name" value="FLAVIN MONOAMINE OXIDASE"/>
    <property type="match status" value="1"/>
</dbReference>
<evidence type="ECO:0000313" key="2">
    <source>
        <dbReference type="EMBL" id="KAK5638645.1"/>
    </source>
</evidence>
<dbReference type="InterPro" id="IPR050281">
    <property type="entry name" value="Flavin_monoamine_oxidase"/>
</dbReference>
<dbReference type="EMBL" id="JAVRBK010000010">
    <property type="protein sequence ID" value="KAK5638645.1"/>
    <property type="molecule type" value="Genomic_DNA"/>
</dbReference>
<dbReference type="GO" id="GO:0046592">
    <property type="term" value="F:polyamine oxidase activity"/>
    <property type="evidence" value="ECO:0007669"/>
    <property type="project" value="TreeGrafter"/>
</dbReference>
<reference evidence="2 3" key="1">
    <citation type="journal article" date="2024" name="Insects">
        <title>An Improved Chromosome-Level Genome Assembly of the Firefly Pyrocoelia pectoralis.</title>
        <authorList>
            <person name="Fu X."/>
            <person name="Meyer-Rochow V.B."/>
            <person name="Ballantyne L."/>
            <person name="Zhu X."/>
        </authorList>
    </citation>
    <scope>NUCLEOTIDE SEQUENCE [LARGE SCALE GENOMIC DNA]</scope>
    <source>
        <strain evidence="2">XCY_ONT2</strain>
    </source>
</reference>
<dbReference type="AlphaFoldDB" id="A0AAN7Z707"/>
<accession>A0AAN7Z707</accession>
<dbReference type="PRINTS" id="PR00419">
    <property type="entry name" value="ADXRDTASE"/>
</dbReference>
<keyword evidence="3" id="KW-1185">Reference proteome</keyword>
<dbReference type="PANTHER" id="PTHR10742:SF416">
    <property type="entry name" value="SPERMINE OXIDASE"/>
    <property type="match status" value="1"/>
</dbReference>
<sequence length="206" mass="23308">MNSPRIAIVGAGAAGISAAARLVENGFDNIIILEAEDRIGGRINTAEIEGNLVDLGAQYCRENSFVYSLIKDYDLLEPRKAGVELYHSKHGRLPDNFVLELLGRFDALYNQKEKDISWEQYIQEEYSKCVVDHFEDERDKLLAQNCLSFIENVFTTNLGVTSLSSSGQKIGELPIAFTLQWKTGGYRSALRYFNEKISQSRKRFKN</sequence>
<feature type="domain" description="Amine oxidase" evidence="1">
    <location>
        <begin position="14"/>
        <end position="94"/>
    </location>
</feature>
<evidence type="ECO:0000313" key="3">
    <source>
        <dbReference type="Proteomes" id="UP001329430"/>
    </source>
</evidence>
<dbReference type="Gene3D" id="3.90.660.10">
    <property type="match status" value="1"/>
</dbReference>
<dbReference type="Pfam" id="PF01593">
    <property type="entry name" value="Amino_oxidase"/>
    <property type="match status" value="1"/>
</dbReference>
<dbReference type="InterPro" id="IPR036188">
    <property type="entry name" value="FAD/NAD-bd_sf"/>
</dbReference>
<gene>
    <name evidence="2" type="ORF">RI129_012940</name>
</gene>
<comment type="caution">
    <text evidence="2">The sequence shown here is derived from an EMBL/GenBank/DDBJ whole genome shotgun (WGS) entry which is preliminary data.</text>
</comment>
<evidence type="ECO:0000259" key="1">
    <source>
        <dbReference type="Pfam" id="PF01593"/>
    </source>
</evidence>
<protein>
    <recommendedName>
        <fullName evidence="1">Amine oxidase domain-containing protein</fullName>
    </recommendedName>
</protein>
<organism evidence="2 3">
    <name type="scientific">Pyrocoelia pectoralis</name>
    <dbReference type="NCBI Taxonomy" id="417401"/>
    <lineage>
        <taxon>Eukaryota</taxon>
        <taxon>Metazoa</taxon>
        <taxon>Ecdysozoa</taxon>
        <taxon>Arthropoda</taxon>
        <taxon>Hexapoda</taxon>
        <taxon>Insecta</taxon>
        <taxon>Pterygota</taxon>
        <taxon>Neoptera</taxon>
        <taxon>Endopterygota</taxon>
        <taxon>Coleoptera</taxon>
        <taxon>Polyphaga</taxon>
        <taxon>Elateriformia</taxon>
        <taxon>Elateroidea</taxon>
        <taxon>Lampyridae</taxon>
        <taxon>Lampyrinae</taxon>
        <taxon>Pyrocoelia</taxon>
    </lineage>
</organism>
<proteinExistence type="predicted"/>
<dbReference type="InterPro" id="IPR002937">
    <property type="entry name" value="Amino_oxidase"/>
</dbReference>